<dbReference type="SUPFAM" id="SSF53474">
    <property type="entry name" value="alpha/beta-Hydrolases"/>
    <property type="match status" value="1"/>
</dbReference>
<keyword evidence="4" id="KW-1185">Reference proteome</keyword>
<feature type="region of interest" description="Disordered" evidence="1">
    <location>
        <begin position="254"/>
        <end position="297"/>
    </location>
</feature>
<dbReference type="InterPro" id="IPR029058">
    <property type="entry name" value="AB_hydrolase_fold"/>
</dbReference>
<dbReference type="CDD" id="cd00519">
    <property type="entry name" value="Lipase_3"/>
    <property type="match status" value="1"/>
</dbReference>
<dbReference type="Proteomes" id="UP001314263">
    <property type="component" value="Unassembled WGS sequence"/>
</dbReference>
<name>A0AAV1IHC1_9CHLO</name>
<dbReference type="AlphaFoldDB" id="A0AAV1IHC1"/>
<feature type="domain" description="Fungal lipase-type" evidence="2">
    <location>
        <begin position="60"/>
        <end position="201"/>
    </location>
</feature>
<sequence length="1025" mass="109927">MCLSEGVYKVVDYGEEKATQILGAILEGFPPGLVSLKRVEWSRPDSNHRCLLGEADGALYMAFMGTKQRRDLVTNAQVLQEPIWPEDLMSEPQEASQAVPAAHRGFLLRARDIPIEAMYEQACRQKRRLVLSGHSLGGAVAVLCTLRLLRQLPPDAQPAVQCHVFACPAIGNAALAMYVKQRGWERYFSNMLIPEDAVPRILGGMQEGVTQSLASSSYLDGRSVQGMPGPDQAPSKRQWRPQRLLRLPGRSLVRVSLPRSRPSPEQPGSSPRAASPKVPQLGARDADSTAAPSDASSELFNWEKQLGSWEENSPGSSAADLSAERAAELEAHARELAAEVSQQGSEWEPLTASMDDGGQGMDLVAGMGSDASSDIASSGSMEDPADPSDDGSRSTGTEAHSLAPTWPLSLYPLSYRQDYRTEPAQQTGSMPSDVQNPSAALPYASSGQRQNLSSTPASSGGDELKAANILLDGGSTESSRPAGGSRTELSIGVSRSWQEESLPSSVSDDYLDDRQEFQAAEQGLGSLAGSRASQPSAAEKAVELALSSVASPQRPREPIRRLQSMRQTAAKAGNAVLGVGKFSAKMGVGLASFSMKRAASFASVPFRVPIRAAQRQYFPIGRQLFLYPDIVTMSAPELGSNGSQRQMFEDPAAWCADRAPGQPSPEDALPLDVRQLQNSALPLQERIALLAGATPPQAGQRPQPFVMHKMAFHRGRALGIIRRTLHNSLPANADAQAEFGGAVKDGIFDDVLALKQPSAMWPRPSPVGAPNARGNILRQHRLKESLLGKGIAPVLKARSAETWVEWALPGKEDVEQILDDLGSLSDPGRMAQTGSERWRWLQPWTWILGVWGTARRQADFVLDVTVRGRGLETCSGVQVQALGNVPCRAAIMQKPTPRPPGQVTALLHPGVPDALRTAALLGAWVSDGVRWTVGAVDRQNATGTQDDLKVRVWVPAAVMRRAQAMMVQGTGPGSSGLMLKLTSSFYESSVPLQIHAGGSALVSDVQAGARAFLEWMAKNLDGGLS</sequence>
<dbReference type="PANTHER" id="PTHR47523">
    <property type="entry name" value="F21O3.11 PROTEIN"/>
    <property type="match status" value="1"/>
</dbReference>
<dbReference type="EMBL" id="CAUYUE010000015">
    <property type="protein sequence ID" value="CAK0786738.1"/>
    <property type="molecule type" value="Genomic_DNA"/>
</dbReference>
<feature type="region of interest" description="Disordered" evidence="1">
    <location>
        <begin position="421"/>
        <end position="508"/>
    </location>
</feature>
<organism evidence="3 4">
    <name type="scientific">Coccomyxa viridis</name>
    <dbReference type="NCBI Taxonomy" id="1274662"/>
    <lineage>
        <taxon>Eukaryota</taxon>
        <taxon>Viridiplantae</taxon>
        <taxon>Chlorophyta</taxon>
        <taxon>core chlorophytes</taxon>
        <taxon>Trebouxiophyceae</taxon>
        <taxon>Trebouxiophyceae incertae sedis</taxon>
        <taxon>Coccomyxaceae</taxon>
        <taxon>Coccomyxa</taxon>
    </lineage>
</organism>
<evidence type="ECO:0000259" key="2">
    <source>
        <dbReference type="Pfam" id="PF01764"/>
    </source>
</evidence>
<feature type="region of interest" description="Disordered" evidence="1">
    <location>
        <begin position="219"/>
        <end position="242"/>
    </location>
</feature>
<reference evidence="3 4" key="1">
    <citation type="submission" date="2023-10" db="EMBL/GenBank/DDBJ databases">
        <authorList>
            <person name="Maclean D."/>
            <person name="Macfadyen A."/>
        </authorList>
    </citation>
    <scope>NUCLEOTIDE SEQUENCE [LARGE SCALE GENOMIC DNA]</scope>
</reference>
<proteinExistence type="predicted"/>
<dbReference type="PANTHER" id="PTHR47523:SF1">
    <property type="entry name" value="F21O3.11 PROTEIN"/>
    <property type="match status" value="1"/>
</dbReference>
<evidence type="ECO:0000313" key="4">
    <source>
        <dbReference type="Proteomes" id="UP001314263"/>
    </source>
</evidence>
<feature type="compositionally biased region" description="Low complexity" evidence="1">
    <location>
        <begin position="365"/>
        <end position="381"/>
    </location>
</feature>
<dbReference type="Pfam" id="PF01764">
    <property type="entry name" value="Lipase_3"/>
    <property type="match status" value="1"/>
</dbReference>
<evidence type="ECO:0000313" key="3">
    <source>
        <dbReference type="EMBL" id="CAK0786738.1"/>
    </source>
</evidence>
<gene>
    <name evidence="3" type="ORF">CVIRNUC_009952</name>
</gene>
<feature type="compositionally biased region" description="Polar residues" evidence="1">
    <location>
        <begin position="423"/>
        <end position="438"/>
    </location>
</feature>
<feature type="compositionally biased region" description="Polar residues" evidence="1">
    <location>
        <begin position="493"/>
        <end position="507"/>
    </location>
</feature>
<dbReference type="InterPro" id="IPR002921">
    <property type="entry name" value="Fungal_lipase-type"/>
</dbReference>
<comment type="caution">
    <text evidence="3">The sequence shown here is derived from an EMBL/GenBank/DDBJ whole genome shotgun (WGS) entry which is preliminary data.</text>
</comment>
<dbReference type="GO" id="GO:0006629">
    <property type="term" value="P:lipid metabolic process"/>
    <property type="evidence" value="ECO:0007669"/>
    <property type="project" value="InterPro"/>
</dbReference>
<feature type="region of interest" description="Disordered" evidence="1">
    <location>
        <begin position="337"/>
        <end position="403"/>
    </location>
</feature>
<evidence type="ECO:0000256" key="1">
    <source>
        <dbReference type="SAM" id="MobiDB-lite"/>
    </source>
</evidence>
<accession>A0AAV1IHC1</accession>
<feature type="compositionally biased region" description="Polar residues" evidence="1">
    <location>
        <begin position="445"/>
        <end position="458"/>
    </location>
</feature>
<feature type="compositionally biased region" description="Low complexity" evidence="1">
    <location>
        <begin position="288"/>
        <end position="297"/>
    </location>
</feature>
<dbReference type="Gene3D" id="3.40.50.1820">
    <property type="entry name" value="alpha/beta hydrolase"/>
    <property type="match status" value="1"/>
</dbReference>
<protein>
    <recommendedName>
        <fullName evidence="2">Fungal lipase-type domain-containing protein</fullName>
    </recommendedName>
</protein>